<dbReference type="EMBL" id="JAMXLR010000092">
    <property type="protein sequence ID" value="MCO6047380.1"/>
    <property type="molecule type" value="Genomic_DNA"/>
</dbReference>
<reference evidence="3" key="1">
    <citation type="submission" date="2022-06" db="EMBL/GenBank/DDBJ databases">
        <title>Aeoliella straminimaris, a novel planctomycete from sediments.</title>
        <authorList>
            <person name="Vitorino I.R."/>
            <person name="Lage O.M."/>
        </authorList>
    </citation>
    <scope>NUCLEOTIDE SEQUENCE</scope>
    <source>
        <strain evidence="3">ICT_H6.2</strain>
    </source>
</reference>
<proteinExistence type="predicted"/>
<dbReference type="AlphaFoldDB" id="A0A9X2JIR3"/>
<feature type="transmembrane region" description="Helical" evidence="2">
    <location>
        <begin position="113"/>
        <end position="133"/>
    </location>
</feature>
<comment type="caution">
    <text evidence="3">The sequence shown here is derived from an EMBL/GenBank/DDBJ whole genome shotgun (WGS) entry which is preliminary data.</text>
</comment>
<keyword evidence="2" id="KW-0472">Membrane</keyword>
<keyword evidence="4" id="KW-1185">Reference proteome</keyword>
<dbReference type="Proteomes" id="UP001155241">
    <property type="component" value="Unassembled WGS sequence"/>
</dbReference>
<organism evidence="3 4">
    <name type="scientific">Aeoliella straminimaris</name>
    <dbReference type="NCBI Taxonomy" id="2954799"/>
    <lineage>
        <taxon>Bacteria</taxon>
        <taxon>Pseudomonadati</taxon>
        <taxon>Planctomycetota</taxon>
        <taxon>Planctomycetia</taxon>
        <taxon>Pirellulales</taxon>
        <taxon>Lacipirellulaceae</taxon>
        <taxon>Aeoliella</taxon>
    </lineage>
</organism>
<evidence type="ECO:0000313" key="4">
    <source>
        <dbReference type="Proteomes" id="UP001155241"/>
    </source>
</evidence>
<keyword evidence="2" id="KW-0812">Transmembrane</keyword>
<evidence type="ECO:0000313" key="3">
    <source>
        <dbReference type="EMBL" id="MCO6047380.1"/>
    </source>
</evidence>
<evidence type="ECO:0000256" key="1">
    <source>
        <dbReference type="SAM" id="MobiDB-lite"/>
    </source>
</evidence>
<feature type="transmembrane region" description="Helical" evidence="2">
    <location>
        <begin position="68"/>
        <end position="92"/>
    </location>
</feature>
<accession>A0A9X2JIR3</accession>
<sequence>MSDNPFESPLAEPEGPDPATDEMLVGGEQEVYVEGDCLVVRSGTILPLRCVKTNAPASPKNQIRKEMYWAPSWIALLILANVVILLIVYLAVRKKCVLVYSEDPQLRSARHRRVLAVSLVAVAITLGLILSIAYEAFALTGFAVLGLLGALIALLIVGRGPIRPVKHKEGYFWIRGFSREYLQECLLAASA</sequence>
<feature type="region of interest" description="Disordered" evidence="1">
    <location>
        <begin position="1"/>
        <end position="20"/>
    </location>
</feature>
<gene>
    <name evidence="3" type="ORF">NG895_26050</name>
</gene>
<evidence type="ECO:0000256" key="2">
    <source>
        <dbReference type="SAM" id="Phobius"/>
    </source>
</evidence>
<dbReference type="RefSeq" id="WP_252855491.1">
    <property type="nucleotide sequence ID" value="NZ_JAMXLR010000092.1"/>
</dbReference>
<keyword evidence="2" id="KW-1133">Transmembrane helix</keyword>
<name>A0A9X2JIR3_9BACT</name>
<protein>
    <submittedName>
        <fullName evidence="3">Uncharacterized protein</fullName>
    </submittedName>
</protein>
<feature type="transmembrane region" description="Helical" evidence="2">
    <location>
        <begin position="139"/>
        <end position="158"/>
    </location>
</feature>